<dbReference type="RefSeq" id="XP_033570551.1">
    <property type="nucleotide sequence ID" value="XM_033712930.1"/>
</dbReference>
<sequence>MSDDMRTLQMSSKLVEDNRVLLSIALDNVASKESIHLQGLIEREHSEQDLEENMYLKGRADEFTLPPYECGSPRCTELSPATQRRTIIRMPPLLMLHLKRFNDKLKKTREHVQFPLDRLTIKLRDERSAPYKLCGLSYVA</sequence>
<dbReference type="InterPro" id="IPR038765">
    <property type="entry name" value="Papain-like_cys_pep_sf"/>
</dbReference>
<reference evidence="1 3" key="1">
    <citation type="journal article" date="2020" name="Stud. Mycol.">
        <title>101 Dothideomycetes genomes: a test case for predicting lifestyles and emergence of pathogens.</title>
        <authorList>
            <person name="Haridas S."/>
            <person name="Albert R."/>
            <person name="Binder M."/>
            <person name="Bloem J."/>
            <person name="Labutti K."/>
            <person name="Salamov A."/>
            <person name="Andreopoulos B."/>
            <person name="Baker S."/>
            <person name="Barry K."/>
            <person name="Bills G."/>
            <person name="Bluhm B."/>
            <person name="Cannon C."/>
            <person name="Castanera R."/>
            <person name="Culley D."/>
            <person name="Daum C."/>
            <person name="Ezra D."/>
            <person name="Gonzalez J."/>
            <person name="Henrissat B."/>
            <person name="Kuo A."/>
            <person name="Liang C."/>
            <person name="Lipzen A."/>
            <person name="Lutzoni F."/>
            <person name="Magnuson J."/>
            <person name="Mondo S."/>
            <person name="Nolan M."/>
            <person name="Ohm R."/>
            <person name="Pangilinan J."/>
            <person name="Park H.-J."/>
            <person name="Ramirez L."/>
            <person name="Alfaro M."/>
            <person name="Sun H."/>
            <person name="Tritt A."/>
            <person name="Yoshinaga Y."/>
            <person name="Zwiers L.-H."/>
            <person name="Turgeon B."/>
            <person name="Goodwin S."/>
            <person name="Spatafora J."/>
            <person name="Crous P."/>
            <person name="Grigoriev I."/>
        </authorList>
    </citation>
    <scope>NUCLEOTIDE SEQUENCE</scope>
    <source>
        <strain evidence="1 3">CBS 304.34</strain>
    </source>
</reference>
<name>A0A6A6Y704_9PEZI</name>
<dbReference type="OrthoDB" id="292964at2759"/>
<dbReference type="AlphaFoldDB" id="A0A6A6Y704"/>
<dbReference type="SUPFAM" id="SSF54001">
    <property type="entry name" value="Cysteine proteinases"/>
    <property type="match status" value="1"/>
</dbReference>
<evidence type="ECO:0000313" key="2">
    <source>
        <dbReference type="Proteomes" id="UP000504636"/>
    </source>
</evidence>
<proteinExistence type="predicted"/>
<dbReference type="Proteomes" id="UP000504636">
    <property type="component" value="Unplaced"/>
</dbReference>
<reference evidence="3" key="2">
    <citation type="submission" date="2020-04" db="EMBL/GenBank/DDBJ databases">
        <authorList>
            <consortium name="NCBI Genome Project"/>
        </authorList>
    </citation>
    <scope>NUCLEOTIDE SEQUENCE</scope>
    <source>
        <strain evidence="3">CBS 304.34</strain>
    </source>
</reference>
<protein>
    <recommendedName>
        <fullName evidence="4">Cysteine proteinase</fullName>
    </recommendedName>
</protein>
<evidence type="ECO:0000313" key="3">
    <source>
        <dbReference type="RefSeq" id="XP_033570551.1"/>
    </source>
</evidence>
<accession>A0A6A6Y704</accession>
<evidence type="ECO:0000313" key="1">
    <source>
        <dbReference type="EMBL" id="KAF2803587.1"/>
    </source>
</evidence>
<dbReference type="EMBL" id="MU003717">
    <property type="protein sequence ID" value="KAF2803587.1"/>
    <property type="molecule type" value="Genomic_DNA"/>
</dbReference>
<dbReference type="GeneID" id="54453823"/>
<dbReference type="Gene3D" id="3.90.70.10">
    <property type="entry name" value="Cysteine proteinases"/>
    <property type="match status" value="1"/>
</dbReference>
<keyword evidence="2" id="KW-1185">Reference proteome</keyword>
<organism evidence="1">
    <name type="scientific">Mytilinidion resinicola</name>
    <dbReference type="NCBI Taxonomy" id="574789"/>
    <lineage>
        <taxon>Eukaryota</taxon>
        <taxon>Fungi</taxon>
        <taxon>Dikarya</taxon>
        <taxon>Ascomycota</taxon>
        <taxon>Pezizomycotina</taxon>
        <taxon>Dothideomycetes</taxon>
        <taxon>Pleosporomycetidae</taxon>
        <taxon>Mytilinidiales</taxon>
        <taxon>Mytilinidiaceae</taxon>
        <taxon>Mytilinidion</taxon>
    </lineage>
</organism>
<reference evidence="3" key="3">
    <citation type="submission" date="2025-04" db="UniProtKB">
        <authorList>
            <consortium name="RefSeq"/>
        </authorList>
    </citation>
    <scope>IDENTIFICATION</scope>
    <source>
        <strain evidence="3">CBS 304.34</strain>
    </source>
</reference>
<gene>
    <name evidence="1 3" type="ORF">BDZ99DRAFT_167222</name>
</gene>
<evidence type="ECO:0008006" key="4">
    <source>
        <dbReference type="Google" id="ProtNLM"/>
    </source>
</evidence>